<keyword evidence="2" id="KW-0808">Transferase</keyword>
<dbReference type="GO" id="GO:0005975">
    <property type="term" value="P:carbohydrate metabolic process"/>
    <property type="evidence" value="ECO:0007669"/>
    <property type="project" value="InterPro"/>
</dbReference>
<dbReference type="OrthoDB" id="1711136at2759"/>
<dbReference type="PROSITE" id="PS00958">
    <property type="entry name" value="TRANSALDOLASE_2"/>
    <property type="match status" value="1"/>
</dbReference>
<proteinExistence type="predicted"/>
<comment type="function">
    <text evidence="2">Catalyzes the rate-limiting step of the non-oxidative phase in the pentose phosphate pathway. Catalyzes the reversible conversion of sedheptulose-7-phosphate and D-glyceraldehyde 3-phosphate into erythrose-4-phosphate and beta-D-fructose 6-phosphate.</text>
</comment>
<sequence length="371" mass="40606">MATKEKETMLQWLRGKSKVDCDTLDVEVAKSLGPFVDCTSNQAIAYNELIKPVHADLIKESVALSREIVRAGTYPGVGVKELGGEIAMLKLQHAIYPHLTGYIHIQTNPNHAYDTEKTILNAKRTPSSPFLPSPFPLLSSPSPHNTPITTQLTRPGLISLSQKLSPTVDTSRICIKIPSTWAGIQACRVLEKEGISTLATTLFVMEQVLLAGEVGCRYIAPYVNELRVHFEEGFIDKRKHKASLLCLAAQNYYASTNNTRTQVLPASLTHIDEVLALAGVHHITISPALLLELSQTGVEENKVASLFSGNAHVEGFETGEGRGGVYGVSKEGEERWEREFKEADGGEGGRKLGDAIRIFCEMQGKLEELMG</sequence>
<dbReference type="Gene3D" id="3.20.20.70">
    <property type="entry name" value="Aldolase class I"/>
    <property type="match status" value="1"/>
</dbReference>
<dbReference type="Proteomes" id="UP000696280">
    <property type="component" value="Unassembled WGS sequence"/>
</dbReference>
<dbReference type="SUPFAM" id="SSF51569">
    <property type="entry name" value="Aldolase"/>
    <property type="match status" value="2"/>
</dbReference>
<dbReference type="InterPro" id="IPR013785">
    <property type="entry name" value="Aldolase_TIM"/>
</dbReference>
<dbReference type="GO" id="GO:0009052">
    <property type="term" value="P:pentose-phosphate shunt, non-oxidative branch"/>
    <property type="evidence" value="ECO:0007669"/>
    <property type="project" value="TreeGrafter"/>
</dbReference>
<protein>
    <recommendedName>
        <fullName evidence="2">Transaldolase</fullName>
        <ecNumber evidence="2">2.2.1.2</ecNumber>
    </recommendedName>
</protein>
<dbReference type="AlphaFoldDB" id="A0A9N9KQ63"/>
<comment type="caution">
    <text evidence="3">The sequence shown here is derived from an EMBL/GenBank/DDBJ whole genome shotgun (WGS) entry which is preliminary data.</text>
</comment>
<comment type="catalytic activity">
    <reaction evidence="2">
        <text>D-sedoheptulose 7-phosphate + D-glyceraldehyde 3-phosphate = D-erythrose 4-phosphate + beta-D-fructose 6-phosphate</text>
        <dbReference type="Rhea" id="RHEA:17053"/>
        <dbReference type="ChEBI" id="CHEBI:16897"/>
        <dbReference type="ChEBI" id="CHEBI:57483"/>
        <dbReference type="ChEBI" id="CHEBI:57634"/>
        <dbReference type="ChEBI" id="CHEBI:59776"/>
        <dbReference type="EC" id="2.2.1.2"/>
    </reaction>
</comment>
<dbReference type="Pfam" id="PF00923">
    <property type="entry name" value="TAL_FSA"/>
    <property type="match status" value="1"/>
</dbReference>
<evidence type="ECO:0000256" key="1">
    <source>
        <dbReference type="ARBA" id="ARBA00023270"/>
    </source>
</evidence>
<dbReference type="EC" id="2.2.1.2" evidence="2"/>
<keyword evidence="1" id="KW-0704">Schiff base</keyword>
<keyword evidence="4" id="KW-1185">Reference proteome</keyword>
<reference evidence="3" key="1">
    <citation type="submission" date="2021-07" db="EMBL/GenBank/DDBJ databases">
        <authorList>
            <person name="Durling M."/>
        </authorList>
    </citation>
    <scope>NUCLEOTIDE SEQUENCE</scope>
</reference>
<name>A0A9N9KQ63_9HELO</name>
<accession>A0A9N9KQ63</accession>
<dbReference type="InterPro" id="IPR018225">
    <property type="entry name" value="Transaldolase_AS"/>
</dbReference>
<evidence type="ECO:0000313" key="3">
    <source>
        <dbReference type="EMBL" id="CAG8950085.1"/>
    </source>
</evidence>
<organism evidence="3 4">
    <name type="scientific">Hymenoscyphus fraxineus</name>
    <dbReference type="NCBI Taxonomy" id="746836"/>
    <lineage>
        <taxon>Eukaryota</taxon>
        <taxon>Fungi</taxon>
        <taxon>Dikarya</taxon>
        <taxon>Ascomycota</taxon>
        <taxon>Pezizomycotina</taxon>
        <taxon>Leotiomycetes</taxon>
        <taxon>Helotiales</taxon>
        <taxon>Helotiaceae</taxon>
        <taxon>Hymenoscyphus</taxon>
    </lineage>
</organism>
<keyword evidence="2" id="KW-0570">Pentose shunt</keyword>
<dbReference type="GO" id="GO:0004801">
    <property type="term" value="F:transaldolase activity"/>
    <property type="evidence" value="ECO:0007669"/>
    <property type="project" value="UniProtKB-EC"/>
</dbReference>
<dbReference type="EMBL" id="CAJVRL010000035">
    <property type="protein sequence ID" value="CAG8950085.1"/>
    <property type="molecule type" value="Genomic_DNA"/>
</dbReference>
<dbReference type="PANTHER" id="PTHR10683">
    <property type="entry name" value="TRANSALDOLASE"/>
    <property type="match status" value="1"/>
</dbReference>
<evidence type="ECO:0000256" key="2">
    <source>
        <dbReference type="RuleBase" id="RU000501"/>
    </source>
</evidence>
<dbReference type="PANTHER" id="PTHR10683:SF34">
    <property type="entry name" value="TRANSALDOLASE"/>
    <property type="match status" value="1"/>
</dbReference>
<gene>
    <name evidence="3" type="ORF">HYFRA_00008319</name>
</gene>
<dbReference type="InterPro" id="IPR001585">
    <property type="entry name" value="TAL/FSA"/>
</dbReference>
<evidence type="ECO:0000313" key="4">
    <source>
        <dbReference type="Proteomes" id="UP000696280"/>
    </source>
</evidence>
<comment type="pathway">
    <text evidence="2">Carbohydrate degradation; pentose phosphate pathway; D-glyceraldehyde 3-phosphate and beta-D-fructose 6-phosphate from D-ribose 5-phosphate and D-xylulose 5-phosphate (non-oxidative stage): step 2/3.</text>
</comment>